<name>A0A7D3QPN7_9VIRU</name>
<feature type="compositionally biased region" description="Low complexity" evidence="1">
    <location>
        <begin position="188"/>
        <end position="218"/>
    </location>
</feature>
<dbReference type="EMBL" id="MT138329">
    <property type="protein sequence ID" value="QKE54994.1"/>
    <property type="molecule type" value="Genomic_DNA"/>
</dbReference>
<organism evidence="2">
    <name type="scientific">Parvoviridae sp</name>
    <dbReference type="NCBI Taxonomy" id="1940570"/>
    <lineage>
        <taxon>Viruses</taxon>
        <taxon>Monodnaviria</taxon>
        <taxon>Shotokuvirae</taxon>
        <taxon>Cossaviricota</taxon>
        <taxon>Quintoviricetes</taxon>
        <taxon>Piccovirales</taxon>
        <taxon>Parvoviridae</taxon>
    </lineage>
</organism>
<feature type="region of interest" description="Disordered" evidence="1">
    <location>
        <begin position="172"/>
        <end position="232"/>
    </location>
</feature>
<evidence type="ECO:0000256" key="1">
    <source>
        <dbReference type="SAM" id="MobiDB-lite"/>
    </source>
</evidence>
<protein>
    <submittedName>
        <fullName evidence="2">Uncharacterized protein</fullName>
    </submittedName>
</protein>
<proteinExistence type="predicted"/>
<accession>A0A7D3QPN7</accession>
<reference evidence="2" key="1">
    <citation type="submission" date="2020-01" db="EMBL/GenBank/DDBJ databases">
        <title>Viral genomes from wild and zoo birds in China.</title>
        <authorList>
            <person name="Dai Z."/>
            <person name="Shan L.T."/>
            <person name="Yang X.S."/>
        </authorList>
    </citation>
    <scope>NUCLEOTIDE SEQUENCE</scope>
    <source>
        <strain evidence="2">Zftwig01par1</strain>
    </source>
</reference>
<sequence>MSGGKQYMQMREQWGRAKTAFIRSQIKKGRSLTQAQENWKKARQDLKRNNVHWPPQHLYQGNAAALSDKEKAEEDKIDRDNKRAERLAAAEKQKEEFKKKQEITNKAGDKRPATNLDETDPQEAGPSGISDSKKGRGADQLGSSTGEEVNLANAELTELTEEDLRDLDLLFDGDTTATTTPNRGNTMPAVGAAAPLPAPDANAMDTDAAPAAPAGPSPGQEDNMGKGGGGGGLAGAGNNQYFHGFAKSTVPRDPEDYAYVDTYRRPFQVHTQFPDPVQPAAIIYTTRRAWNDSSVSQPLGYQAEQIVAEIDHTGIVIPYFYQEAAMKNCDWNKPADHVAWQIVEYGFDCPNMRLNILNNPKDTPEDVAPAPPADARMWSFVDIHNDYGIPQAYTVQKMTHNNYFQDEDINDEDVAKYALPQLGPRQFILDPQVANAIATGRGWAQANNQLVHNDPHALYDMKRHPGYKEFILSEASFGASFKPNAPIVRFPHPGITTIDMGTRQSGYGYVREGTGSEVTMWQNYQKQEMMQRTDKQPDPPDQLITMKNGQLQYYIKGQSAYFDDMRDSETASASYSAALDQFTDKQVRPPGNSSIIAQTALGKVRTVGRVDVSDDGTVHAKHMCKRPPIFMIGLYKELEYRTEPKFWRYYLYGQINYWCKIKWFVQPNRVKTYLPIGLGGVYNSQSEEVAGFQKRATIIAERYKYRYTMKPILNSTAHEPVTSEGGDNQVGLTL</sequence>
<feature type="region of interest" description="Disordered" evidence="1">
    <location>
        <begin position="49"/>
        <end position="149"/>
    </location>
</feature>
<feature type="compositionally biased region" description="Basic and acidic residues" evidence="1">
    <location>
        <begin position="67"/>
        <end position="112"/>
    </location>
</feature>
<evidence type="ECO:0000313" key="2">
    <source>
        <dbReference type="EMBL" id="QKE54994.1"/>
    </source>
</evidence>